<evidence type="ECO:0000256" key="1">
    <source>
        <dbReference type="SAM" id="SignalP"/>
    </source>
</evidence>
<keyword evidence="3" id="KW-1185">Reference proteome</keyword>
<dbReference type="Proteomes" id="UP001530400">
    <property type="component" value="Unassembled WGS sequence"/>
</dbReference>
<gene>
    <name evidence="2" type="ORF">ACHAWO_007175</name>
</gene>
<protein>
    <recommendedName>
        <fullName evidence="4">Fe2OG dioxygenase domain-containing protein</fullName>
    </recommendedName>
</protein>
<keyword evidence="1" id="KW-0732">Signal</keyword>
<reference evidence="2 3" key="1">
    <citation type="submission" date="2024-10" db="EMBL/GenBank/DDBJ databases">
        <title>Updated reference genomes for cyclostephanoid diatoms.</title>
        <authorList>
            <person name="Roberts W.R."/>
            <person name="Alverson A.J."/>
        </authorList>
    </citation>
    <scope>NUCLEOTIDE SEQUENCE [LARGE SCALE GENOMIC DNA]</scope>
    <source>
        <strain evidence="2 3">AJA010-31</strain>
    </source>
</reference>
<comment type="caution">
    <text evidence="2">The sequence shown here is derived from an EMBL/GenBank/DDBJ whole genome shotgun (WGS) entry which is preliminary data.</text>
</comment>
<evidence type="ECO:0000313" key="2">
    <source>
        <dbReference type="EMBL" id="KAL3770866.1"/>
    </source>
</evidence>
<evidence type="ECO:0000313" key="3">
    <source>
        <dbReference type="Proteomes" id="UP001530400"/>
    </source>
</evidence>
<feature type="chain" id="PRO_5044803607" description="Fe2OG dioxygenase domain-containing protein" evidence="1">
    <location>
        <begin position="20"/>
        <end position="267"/>
    </location>
</feature>
<organism evidence="2 3">
    <name type="scientific">Cyclotella atomus</name>
    <dbReference type="NCBI Taxonomy" id="382360"/>
    <lineage>
        <taxon>Eukaryota</taxon>
        <taxon>Sar</taxon>
        <taxon>Stramenopiles</taxon>
        <taxon>Ochrophyta</taxon>
        <taxon>Bacillariophyta</taxon>
        <taxon>Coscinodiscophyceae</taxon>
        <taxon>Thalassiosirophycidae</taxon>
        <taxon>Stephanodiscales</taxon>
        <taxon>Stephanodiscaceae</taxon>
        <taxon>Cyclotella</taxon>
    </lineage>
</organism>
<name>A0ABD3N479_9STRA</name>
<dbReference type="AlphaFoldDB" id="A0ABD3N479"/>
<dbReference type="EMBL" id="JALLPJ020001299">
    <property type="protein sequence ID" value="KAL3770866.1"/>
    <property type="molecule type" value="Genomic_DNA"/>
</dbReference>
<sequence>MKALICVAIVAGIFQGASMALMPQHGITKHQGYKDRWHQSQSSTNAYNEPTVDWNLFNLKQQYKKSGGILYKQSLLSPEEYNAIVMELSNLDLNVQDELKSSFANNRMGCTIGRETGIRKILSDENGSLLKFVSSLEDNCDGRLRVAPEIPVELRIYEKTGAGMEWHIDDILYNPPQIEVVLTIENSSDCYTIWKPLNGPIQSVQTTPNSGLILKSGGVEHKVSPLKVGRRTILKLAFVREGAAIIDDMVGHASHHSGKSKTKKRKR</sequence>
<feature type="signal peptide" evidence="1">
    <location>
        <begin position="1"/>
        <end position="19"/>
    </location>
</feature>
<accession>A0ABD3N479</accession>
<evidence type="ECO:0008006" key="4">
    <source>
        <dbReference type="Google" id="ProtNLM"/>
    </source>
</evidence>
<proteinExistence type="predicted"/>